<organism evidence="2 3">
    <name type="scientific">Gemmobacter aquaticus</name>
    <dbReference type="NCBI Taxonomy" id="490185"/>
    <lineage>
        <taxon>Bacteria</taxon>
        <taxon>Pseudomonadati</taxon>
        <taxon>Pseudomonadota</taxon>
        <taxon>Alphaproteobacteria</taxon>
        <taxon>Rhodobacterales</taxon>
        <taxon>Paracoccaceae</taxon>
        <taxon>Gemmobacter</taxon>
    </lineage>
</organism>
<accession>A0A917YKS3</accession>
<dbReference type="Proteomes" id="UP000598196">
    <property type="component" value="Unassembled WGS sequence"/>
</dbReference>
<reference evidence="2 3" key="1">
    <citation type="journal article" date="2014" name="Int. J. Syst. Evol. Microbiol.">
        <title>Complete genome sequence of Corynebacterium casei LMG S-19264T (=DSM 44701T), isolated from a smear-ripened cheese.</title>
        <authorList>
            <consortium name="US DOE Joint Genome Institute (JGI-PGF)"/>
            <person name="Walter F."/>
            <person name="Albersmeier A."/>
            <person name="Kalinowski J."/>
            <person name="Ruckert C."/>
        </authorList>
    </citation>
    <scope>NUCLEOTIDE SEQUENCE [LARGE SCALE GENOMIC DNA]</scope>
    <source>
        <strain evidence="2 3">CGMCC 1.7029</strain>
    </source>
</reference>
<evidence type="ECO:0000313" key="2">
    <source>
        <dbReference type="EMBL" id="GGO35244.1"/>
    </source>
</evidence>
<dbReference type="EMBL" id="BMLP01000006">
    <property type="protein sequence ID" value="GGO35244.1"/>
    <property type="molecule type" value="Genomic_DNA"/>
</dbReference>
<evidence type="ECO:0008006" key="4">
    <source>
        <dbReference type="Google" id="ProtNLM"/>
    </source>
</evidence>
<dbReference type="PROSITE" id="PS51257">
    <property type="entry name" value="PROKAR_LIPOPROTEIN"/>
    <property type="match status" value="1"/>
</dbReference>
<proteinExistence type="predicted"/>
<feature type="chain" id="PRO_5037480972" description="YMGG-like Gly-zipper" evidence="1">
    <location>
        <begin position="17"/>
        <end position="69"/>
    </location>
</feature>
<dbReference type="RefSeq" id="WP_146287408.1">
    <property type="nucleotide sequence ID" value="NZ_BMLP01000006.1"/>
</dbReference>
<evidence type="ECO:0000313" key="3">
    <source>
        <dbReference type="Proteomes" id="UP000598196"/>
    </source>
</evidence>
<evidence type="ECO:0000256" key="1">
    <source>
        <dbReference type="SAM" id="SignalP"/>
    </source>
</evidence>
<feature type="signal peptide" evidence="1">
    <location>
        <begin position="1"/>
        <end position="16"/>
    </location>
</feature>
<name>A0A917YKS3_9RHOB</name>
<sequence>MRVRWLLAILALGACAQPPETNVGVVASGNDISVVPTVSTNVGGVRIGANPYGARIGTSIYGVGVGIGL</sequence>
<gene>
    <name evidence="2" type="ORF">GCM10010991_27230</name>
</gene>
<dbReference type="AlphaFoldDB" id="A0A917YKS3"/>
<keyword evidence="3" id="KW-1185">Reference proteome</keyword>
<keyword evidence="1" id="KW-0732">Signal</keyword>
<comment type="caution">
    <text evidence="2">The sequence shown here is derived from an EMBL/GenBank/DDBJ whole genome shotgun (WGS) entry which is preliminary data.</text>
</comment>
<protein>
    <recommendedName>
        <fullName evidence="4">YMGG-like Gly-zipper</fullName>
    </recommendedName>
</protein>